<dbReference type="Gene3D" id="3.40.50.300">
    <property type="entry name" value="P-loop containing nucleotide triphosphate hydrolases"/>
    <property type="match status" value="1"/>
</dbReference>
<dbReference type="EMBL" id="LUTY01000884">
    <property type="protein sequence ID" value="OAD22537.1"/>
    <property type="molecule type" value="Genomic_DNA"/>
</dbReference>
<keyword evidence="2" id="KW-1185">Reference proteome</keyword>
<name>A0A176S3M6_9GAMM</name>
<organism evidence="1 2">
    <name type="scientific">Candidatus Thiomargarita nelsonii</name>
    <dbReference type="NCBI Taxonomy" id="1003181"/>
    <lineage>
        <taxon>Bacteria</taxon>
        <taxon>Pseudomonadati</taxon>
        <taxon>Pseudomonadota</taxon>
        <taxon>Gammaproteobacteria</taxon>
        <taxon>Thiotrichales</taxon>
        <taxon>Thiotrichaceae</taxon>
        <taxon>Thiomargarita</taxon>
    </lineage>
</organism>
<dbReference type="InterPro" id="IPR027417">
    <property type="entry name" value="P-loop_NTPase"/>
</dbReference>
<dbReference type="PATRIC" id="fig|1003181.4.peg.2276"/>
<comment type="caution">
    <text evidence="1">The sequence shown here is derived from an EMBL/GenBank/DDBJ whole genome shotgun (WGS) entry which is preliminary data.</text>
</comment>
<sequence length="122" mass="13387">MQRIINLFPQEQGEQLFMDLSLNVISIISQRLVTGVDNRLVAAVEVMINTPYIADLILKGKIDDIKEAMAGSGAEGMQTFDMALFNLYTEGRISLEEALANADSRTDLQAKITFGQSASAFN</sequence>
<protein>
    <submittedName>
        <fullName evidence="1">Twitching motility protein PilT</fullName>
    </submittedName>
</protein>
<gene>
    <name evidence="1" type="ORF">THIOM_001651</name>
</gene>
<dbReference type="AlphaFoldDB" id="A0A176S3M6"/>
<accession>A0A176S3M6</accession>
<proteinExistence type="predicted"/>
<evidence type="ECO:0000313" key="1">
    <source>
        <dbReference type="EMBL" id="OAD22537.1"/>
    </source>
</evidence>
<dbReference type="SUPFAM" id="SSF52540">
    <property type="entry name" value="P-loop containing nucleoside triphosphate hydrolases"/>
    <property type="match status" value="1"/>
</dbReference>
<reference evidence="1 2" key="1">
    <citation type="submission" date="2016-05" db="EMBL/GenBank/DDBJ databases">
        <title>Single-cell genome of chain-forming Candidatus Thiomargarita nelsonii and comparison to other large sulfur-oxidizing bacteria.</title>
        <authorList>
            <person name="Winkel M."/>
            <person name="Salman V."/>
            <person name="Woyke T."/>
            <person name="Schulz-Vogt H."/>
            <person name="Richter M."/>
            <person name="Flood B."/>
            <person name="Bailey J."/>
            <person name="Amann R."/>
            <person name="Mussmann M."/>
        </authorList>
    </citation>
    <scope>NUCLEOTIDE SEQUENCE [LARGE SCALE GENOMIC DNA]</scope>
    <source>
        <strain evidence="1 2">THI036</strain>
    </source>
</reference>
<dbReference type="Proteomes" id="UP000076962">
    <property type="component" value="Unassembled WGS sequence"/>
</dbReference>
<evidence type="ECO:0000313" key="2">
    <source>
        <dbReference type="Proteomes" id="UP000076962"/>
    </source>
</evidence>